<name>A0A9C9ELF9_UNCW3</name>
<proteinExistence type="predicted"/>
<dbReference type="AlphaFoldDB" id="A0A9C9ELF9"/>
<dbReference type="Gene3D" id="1.20.120.1490">
    <property type="match status" value="1"/>
</dbReference>
<dbReference type="EMBL" id="DRIG01000035">
    <property type="protein sequence ID" value="HEC78149.1"/>
    <property type="molecule type" value="Genomic_DNA"/>
</dbReference>
<evidence type="ECO:0000313" key="1">
    <source>
        <dbReference type="EMBL" id="HEC78149.1"/>
    </source>
</evidence>
<accession>A0A9C9ELF9</accession>
<organism evidence="1 2">
    <name type="scientific">candidate division WOR-3 bacterium</name>
    <dbReference type="NCBI Taxonomy" id="2052148"/>
    <lineage>
        <taxon>Bacteria</taxon>
        <taxon>Bacteria division WOR-3</taxon>
    </lineage>
</organism>
<protein>
    <recommendedName>
        <fullName evidence="3">Periplasmic heavy metal sensor</fullName>
    </recommendedName>
</protein>
<sequence>MGRAIILLCLGVLSFSQHFDEKDPRAVIEKVRIYRLTQELDLSTEQAMKFFPKLNEFQKIEREFNKQRMDIIFELKALIMSNADDQKISEVVNRFEELQKEKFKKQFAKMKEMWEILTPVQRAKYLIFEDEFNREIREMIKKVKKLRGP</sequence>
<comment type="caution">
    <text evidence="1">The sequence shown here is derived from an EMBL/GenBank/DDBJ whole genome shotgun (WGS) entry which is preliminary data.</text>
</comment>
<evidence type="ECO:0000313" key="2">
    <source>
        <dbReference type="Proteomes" id="UP000885826"/>
    </source>
</evidence>
<reference evidence="1" key="1">
    <citation type="journal article" date="2020" name="mSystems">
        <title>Genome- and Community-Level Interaction Insights into Carbon Utilization and Element Cycling Functions of Hydrothermarchaeota in Hydrothermal Sediment.</title>
        <authorList>
            <person name="Zhou Z."/>
            <person name="Liu Y."/>
            <person name="Xu W."/>
            <person name="Pan J."/>
            <person name="Luo Z.H."/>
            <person name="Li M."/>
        </authorList>
    </citation>
    <scope>NUCLEOTIDE SEQUENCE</scope>
    <source>
        <strain evidence="1">HyVt-388</strain>
    </source>
</reference>
<gene>
    <name evidence="1" type="ORF">ENI34_03280</name>
</gene>
<dbReference type="Proteomes" id="UP000885826">
    <property type="component" value="Unassembled WGS sequence"/>
</dbReference>
<evidence type="ECO:0008006" key="3">
    <source>
        <dbReference type="Google" id="ProtNLM"/>
    </source>
</evidence>